<organism evidence="1 2">
    <name type="scientific">Pistacia integerrima</name>
    <dbReference type="NCBI Taxonomy" id="434235"/>
    <lineage>
        <taxon>Eukaryota</taxon>
        <taxon>Viridiplantae</taxon>
        <taxon>Streptophyta</taxon>
        <taxon>Embryophyta</taxon>
        <taxon>Tracheophyta</taxon>
        <taxon>Spermatophyta</taxon>
        <taxon>Magnoliopsida</taxon>
        <taxon>eudicotyledons</taxon>
        <taxon>Gunneridae</taxon>
        <taxon>Pentapetalae</taxon>
        <taxon>rosids</taxon>
        <taxon>malvids</taxon>
        <taxon>Sapindales</taxon>
        <taxon>Anacardiaceae</taxon>
        <taxon>Pistacia</taxon>
    </lineage>
</organism>
<evidence type="ECO:0000313" key="2">
    <source>
        <dbReference type="Proteomes" id="UP001163603"/>
    </source>
</evidence>
<keyword evidence="2" id="KW-1185">Reference proteome</keyword>
<accession>A0ACC0Z4Y9</accession>
<evidence type="ECO:0000313" key="1">
    <source>
        <dbReference type="EMBL" id="KAJ0045342.1"/>
    </source>
</evidence>
<protein>
    <submittedName>
        <fullName evidence="1">Uncharacterized protein</fullName>
    </submittedName>
</protein>
<name>A0ACC0Z4Y9_9ROSI</name>
<proteinExistence type="predicted"/>
<comment type="caution">
    <text evidence="1">The sequence shown here is derived from an EMBL/GenBank/DDBJ whole genome shotgun (WGS) entry which is preliminary data.</text>
</comment>
<sequence>MPAEYMNNQLPQQAFASLLSSLQSFYKQETLEFLTVYESTLPLITIALLTLVAIVAGYLKLKCSWCLGIKLPPGSLGFPLVGESISFVRAQKQNKTDEWIQSRINKFGPVFKTSLLGKKTMVLTGQAGNRFVFSGGDNGISYNQPSSAVKIFGKYSLFDMSGQRHKLIRGAIASFLKPESIQRYLHQMDTLLQKQLPEELDGKDSVQVLTLMNKITFNVTSSIFFGLPDGESKDQLLEDFSITLKGVWAVPLIIPGTTLHRASQARGRVCKLLSKLILNRKTQMEEGTVDSQDNIISSLLVLRHKNEQREVVKAKQQRDRKLSWNEMQMMKYSCRVAQEIYSSRFDTSSSSRAFPTHIHPFWSRTKNMPRG</sequence>
<dbReference type="EMBL" id="CM047738">
    <property type="protein sequence ID" value="KAJ0045342.1"/>
    <property type="molecule type" value="Genomic_DNA"/>
</dbReference>
<reference evidence="2" key="1">
    <citation type="journal article" date="2023" name="G3 (Bethesda)">
        <title>Genome assembly and association tests identify interacting loci associated with vigor, precocity, and sex in interspecific pistachio rootstocks.</title>
        <authorList>
            <person name="Palmer W."/>
            <person name="Jacygrad E."/>
            <person name="Sagayaradj S."/>
            <person name="Cavanaugh K."/>
            <person name="Han R."/>
            <person name="Bertier L."/>
            <person name="Beede B."/>
            <person name="Kafkas S."/>
            <person name="Golino D."/>
            <person name="Preece J."/>
            <person name="Michelmore R."/>
        </authorList>
    </citation>
    <scope>NUCLEOTIDE SEQUENCE [LARGE SCALE GENOMIC DNA]</scope>
</reference>
<gene>
    <name evidence="1" type="ORF">Pint_06626</name>
</gene>
<dbReference type="Proteomes" id="UP001163603">
    <property type="component" value="Chromosome 3"/>
</dbReference>